<organism evidence="2 3">
    <name type="scientific">Aplosporella prunicola CBS 121167</name>
    <dbReference type="NCBI Taxonomy" id="1176127"/>
    <lineage>
        <taxon>Eukaryota</taxon>
        <taxon>Fungi</taxon>
        <taxon>Dikarya</taxon>
        <taxon>Ascomycota</taxon>
        <taxon>Pezizomycotina</taxon>
        <taxon>Dothideomycetes</taxon>
        <taxon>Dothideomycetes incertae sedis</taxon>
        <taxon>Botryosphaeriales</taxon>
        <taxon>Aplosporellaceae</taxon>
        <taxon>Aplosporella</taxon>
    </lineage>
</organism>
<dbReference type="PANTHER" id="PTHR35391">
    <property type="entry name" value="C2H2-TYPE DOMAIN-CONTAINING PROTEIN-RELATED"/>
    <property type="match status" value="1"/>
</dbReference>
<gene>
    <name evidence="2" type="ORF">K452DRAFT_280213</name>
</gene>
<sequence>MAASTSLADLRKSTTKDNVLTQWHISECDQYLQDGSGIVRDLFRSCVIFLQLFLAATQKTEVSRPSYEKLEDNLATLCFWDVDFGVSRGELDRILEETEENRDLTLSVLISLGDFLSHGIAPFIPHLLRVNVPCSSDQAALLDTSQIFTSLSKAKSNNMDWEEPIDGEMDSVEEAFEMLDSKVARFKVLGSILEDPIPTFSTAEKPRTPAFIRDWSAHHYYAEIINARFPLAKPALVEVLGKRNWERFQRIQKIRDENEHKNILAHEIENESKFHDSGLGTSASANSTNGEEMSMYAETILSKRAKYSHKHLPPLPEDGRKGKPFTCEICNRSVSIQRTQAWRKHVFQDILAYTCIFDDCPSDTCFFEDIEAMTAHLGYNHSLSPDWGSLKCPLCFEETESGRTKISLHFARHMEEISLGVLPHIEDSDDESE</sequence>
<dbReference type="Proteomes" id="UP000799438">
    <property type="component" value="Unassembled WGS sequence"/>
</dbReference>
<keyword evidence="3" id="KW-1185">Reference proteome</keyword>
<evidence type="ECO:0000313" key="2">
    <source>
        <dbReference type="EMBL" id="KAF2136283.1"/>
    </source>
</evidence>
<dbReference type="AlphaFoldDB" id="A0A6A6AYL7"/>
<evidence type="ECO:0000313" key="3">
    <source>
        <dbReference type="Proteomes" id="UP000799438"/>
    </source>
</evidence>
<dbReference type="InterPro" id="IPR058925">
    <property type="entry name" value="zf-C2H2_AcuF"/>
</dbReference>
<dbReference type="OrthoDB" id="20872at2759"/>
<evidence type="ECO:0000259" key="1">
    <source>
        <dbReference type="Pfam" id="PF26082"/>
    </source>
</evidence>
<dbReference type="Pfam" id="PF26082">
    <property type="entry name" value="zf-C2H2_AcuF"/>
    <property type="match status" value="1"/>
</dbReference>
<proteinExistence type="predicted"/>
<feature type="non-terminal residue" evidence="2">
    <location>
        <position position="433"/>
    </location>
</feature>
<dbReference type="EMBL" id="ML995526">
    <property type="protein sequence ID" value="KAF2136283.1"/>
    <property type="molecule type" value="Genomic_DNA"/>
</dbReference>
<reference evidence="2" key="1">
    <citation type="journal article" date="2020" name="Stud. Mycol.">
        <title>101 Dothideomycetes genomes: a test case for predicting lifestyles and emergence of pathogens.</title>
        <authorList>
            <person name="Haridas S."/>
            <person name="Albert R."/>
            <person name="Binder M."/>
            <person name="Bloem J."/>
            <person name="Labutti K."/>
            <person name="Salamov A."/>
            <person name="Andreopoulos B."/>
            <person name="Baker S."/>
            <person name="Barry K."/>
            <person name="Bills G."/>
            <person name="Bluhm B."/>
            <person name="Cannon C."/>
            <person name="Castanera R."/>
            <person name="Culley D."/>
            <person name="Daum C."/>
            <person name="Ezra D."/>
            <person name="Gonzalez J."/>
            <person name="Henrissat B."/>
            <person name="Kuo A."/>
            <person name="Liang C."/>
            <person name="Lipzen A."/>
            <person name="Lutzoni F."/>
            <person name="Magnuson J."/>
            <person name="Mondo S."/>
            <person name="Nolan M."/>
            <person name="Ohm R."/>
            <person name="Pangilinan J."/>
            <person name="Park H.-J."/>
            <person name="Ramirez L."/>
            <person name="Alfaro M."/>
            <person name="Sun H."/>
            <person name="Tritt A."/>
            <person name="Yoshinaga Y."/>
            <person name="Zwiers L.-H."/>
            <person name="Turgeon B."/>
            <person name="Goodwin S."/>
            <person name="Spatafora J."/>
            <person name="Crous P."/>
            <person name="Grigoriev I."/>
        </authorList>
    </citation>
    <scope>NUCLEOTIDE SEQUENCE</scope>
    <source>
        <strain evidence="2">CBS 121167</strain>
    </source>
</reference>
<dbReference type="GeneID" id="54296942"/>
<feature type="domain" description="Oxidoreductase acuF-like C2H2 type zinc-finger" evidence="1">
    <location>
        <begin position="322"/>
        <end position="350"/>
    </location>
</feature>
<dbReference type="RefSeq" id="XP_033392001.1">
    <property type="nucleotide sequence ID" value="XM_033539446.1"/>
</dbReference>
<accession>A0A6A6AYL7</accession>
<name>A0A6A6AYL7_9PEZI</name>
<protein>
    <recommendedName>
        <fullName evidence="1">Oxidoreductase acuF-like C2H2 type zinc-finger domain-containing protein</fullName>
    </recommendedName>
</protein>
<dbReference type="PANTHER" id="PTHR35391:SF7">
    <property type="entry name" value="C2H2-TYPE DOMAIN-CONTAINING PROTEIN"/>
    <property type="match status" value="1"/>
</dbReference>